<protein>
    <recommendedName>
        <fullName evidence="4">Zinc finger protein 106</fullName>
    </recommendedName>
</protein>
<evidence type="ECO:0000313" key="3">
    <source>
        <dbReference type="Proteomes" id="UP001159042"/>
    </source>
</evidence>
<dbReference type="EMBL" id="JANEYG010000003">
    <property type="protein sequence ID" value="KAJ8924001.1"/>
    <property type="molecule type" value="Genomic_DNA"/>
</dbReference>
<feature type="region of interest" description="Disordered" evidence="1">
    <location>
        <begin position="526"/>
        <end position="583"/>
    </location>
</feature>
<comment type="caution">
    <text evidence="2">The sequence shown here is derived from an EMBL/GenBank/DDBJ whole genome shotgun (WGS) entry which is preliminary data.</text>
</comment>
<dbReference type="Gene3D" id="2.130.10.10">
    <property type="entry name" value="YVTN repeat-like/Quinoprotein amine dehydrogenase"/>
    <property type="match status" value="2"/>
</dbReference>
<dbReference type="GO" id="GO:0017124">
    <property type="term" value="F:SH3 domain binding"/>
    <property type="evidence" value="ECO:0007669"/>
    <property type="project" value="TreeGrafter"/>
</dbReference>
<evidence type="ECO:0008006" key="4">
    <source>
        <dbReference type="Google" id="ProtNLM"/>
    </source>
</evidence>
<dbReference type="GO" id="GO:0003723">
    <property type="term" value="F:RNA binding"/>
    <property type="evidence" value="ECO:0007669"/>
    <property type="project" value="InterPro"/>
</dbReference>
<dbReference type="Proteomes" id="UP001159042">
    <property type="component" value="Unassembled WGS sequence"/>
</dbReference>
<dbReference type="InterPro" id="IPR036322">
    <property type="entry name" value="WD40_repeat_dom_sf"/>
</dbReference>
<dbReference type="InterPro" id="IPR015943">
    <property type="entry name" value="WD40/YVTN_repeat-like_dom_sf"/>
</dbReference>
<evidence type="ECO:0000313" key="2">
    <source>
        <dbReference type="EMBL" id="KAJ8924001.1"/>
    </source>
</evidence>
<dbReference type="AlphaFoldDB" id="A0AAV8WBP4"/>
<proteinExistence type="predicted"/>
<sequence>MKTKYHKDVFTRPYFAPNHPRNINRRYYRDYNNISRFDSGVDCQEVHSYKTNAPYRYRRPISTNNRRHSSPPTLPVLGSEEYMSKKIEETSALIMRQLLTPQEESVDTQTTQNSPNDKNQNSVTYSREEICEASSASNPSNKNKNKKNCSYNIEEIQKKIINHITNLNDGKKKNLIHSNTPGYDVIIEQIQKQRRLEISQALRDMCTETRGTQKSCDFINSIIPDIGVKIEDLPHDVIEELSNTLNLNEEWDNLLSEYSGHSQDAITKTMFDSSGNESYHTYMKPEPIENTSSDKESCLNCGIVEVVLNNPQSIVQSEYDKNRFDETIVDERKNHPLNSADYIKKEVVVKKEIIADDEGAIINEAQENDDFTTAYTIKKEQLDIEDVADTVEPGLTTNYSVFNDVWDDLKNDTEIKPGESSVDSKCLASAVEENDVKPFKDRIEVNSSPTNTLAEQRSEDKLLVNKTVQTNISYSVASVMDCLMTTCYEDSPKNLSEAIGRMFEIDQCISKLTSYRQSLFTSLSDDPINSNVSNKHMKQQSPALSKKHIKDVKDTGKIKKRGTSETSSNKNKKQGKKAKRKEVVKDAQPKYLKLPELHEKILVIKLTEDSLVAGTESGKVIFCDLETGSCSKILEVSNVPVTSLLLIRHDENTSHMYTGLFENVLKVYNSRNYSLIDSIALDDSVQCMETNWGYVFIGCVRGYLFRYSIKRKIIEYEDKFSDNSILVLKATLEGARRVLVVGSRNTAVCIRDAMTGLYMRIMENVISPTVYSLLIEKNLVYCGTTNHDILVYCFHDGKLMHRYTTTNSKGIGCMKIDRNLLFASCHNGNIYMYNISRNTYIGSIEGPGGVILSMEIFGNQVIIGTMSHKFVSVPIPQHILQHKK</sequence>
<dbReference type="GO" id="GO:0016020">
    <property type="term" value="C:membrane"/>
    <property type="evidence" value="ECO:0007669"/>
    <property type="project" value="TreeGrafter"/>
</dbReference>
<dbReference type="SUPFAM" id="SSF50978">
    <property type="entry name" value="WD40 repeat-like"/>
    <property type="match status" value="1"/>
</dbReference>
<reference evidence="2 3" key="1">
    <citation type="journal article" date="2023" name="Insect Mol. Biol.">
        <title>Genome sequencing provides insights into the evolution of gene families encoding plant cell wall-degrading enzymes in longhorned beetles.</title>
        <authorList>
            <person name="Shin N.R."/>
            <person name="Okamura Y."/>
            <person name="Kirsch R."/>
            <person name="Pauchet Y."/>
        </authorList>
    </citation>
    <scope>NUCLEOTIDE SEQUENCE [LARGE SCALE GENOMIC DNA]</scope>
    <source>
        <strain evidence="2">EAD_L_NR</strain>
    </source>
</reference>
<keyword evidence="3" id="KW-1185">Reference proteome</keyword>
<dbReference type="InterPro" id="IPR042622">
    <property type="entry name" value="Znf106"/>
</dbReference>
<feature type="compositionally biased region" description="Polar residues" evidence="1">
    <location>
        <begin position="526"/>
        <end position="543"/>
    </location>
</feature>
<evidence type="ECO:0000256" key="1">
    <source>
        <dbReference type="SAM" id="MobiDB-lite"/>
    </source>
</evidence>
<name>A0AAV8WBP4_9CUCU</name>
<dbReference type="PANTHER" id="PTHR14435">
    <property type="entry name" value="ZINC FINGER PROTEIN 106"/>
    <property type="match status" value="1"/>
</dbReference>
<gene>
    <name evidence="2" type="ORF">NQ315_006777</name>
</gene>
<dbReference type="PANTHER" id="PTHR14435:SF2">
    <property type="entry name" value="ZINC FINGER PROTEIN 106"/>
    <property type="match status" value="1"/>
</dbReference>
<organism evidence="2 3">
    <name type="scientific">Exocentrus adspersus</name>
    <dbReference type="NCBI Taxonomy" id="1586481"/>
    <lineage>
        <taxon>Eukaryota</taxon>
        <taxon>Metazoa</taxon>
        <taxon>Ecdysozoa</taxon>
        <taxon>Arthropoda</taxon>
        <taxon>Hexapoda</taxon>
        <taxon>Insecta</taxon>
        <taxon>Pterygota</taxon>
        <taxon>Neoptera</taxon>
        <taxon>Endopterygota</taxon>
        <taxon>Coleoptera</taxon>
        <taxon>Polyphaga</taxon>
        <taxon>Cucujiformia</taxon>
        <taxon>Chrysomeloidea</taxon>
        <taxon>Cerambycidae</taxon>
        <taxon>Lamiinae</taxon>
        <taxon>Acanthocinini</taxon>
        <taxon>Exocentrus</taxon>
    </lineage>
</organism>
<feature type="compositionally biased region" description="Basic residues" evidence="1">
    <location>
        <begin position="570"/>
        <end position="580"/>
    </location>
</feature>
<accession>A0AAV8WBP4</accession>
<feature type="region of interest" description="Disordered" evidence="1">
    <location>
        <begin position="102"/>
        <end position="124"/>
    </location>
</feature>
<dbReference type="GO" id="GO:0005829">
    <property type="term" value="C:cytosol"/>
    <property type="evidence" value="ECO:0007669"/>
    <property type="project" value="TreeGrafter"/>
</dbReference>